<dbReference type="InterPro" id="IPR006121">
    <property type="entry name" value="HMA_dom"/>
</dbReference>
<dbReference type="AlphaFoldDB" id="A0A4Y6PWY6"/>
<evidence type="ECO:0000313" key="2">
    <source>
        <dbReference type="EMBL" id="QDG52832.1"/>
    </source>
</evidence>
<gene>
    <name evidence="2" type="ORF">FIV42_19400</name>
</gene>
<protein>
    <submittedName>
        <fullName evidence="2">Heavy-metal-associated domain-containing protein</fullName>
    </submittedName>
</protein>
<dbReference type="InterPro" id="IPR036163">
    <property type="entry name" value="HMA_dom_sf"/>
</dbReference>
<feature type="domain" description="HMA" evidence="1">
    <location>
        <begin position="3"/>
        <end position="69"/>
    </location>
</feature>
<dbReference type="Pfam" id="PF00403">
    <property type="entry name" value="HMA"/>
    <property type="match status" value="1"/>
</dbReference>
<keyword evidence="3" id="KW-1185">Reference proteome</keyword>
<name>A0A4Y6PWY6_PERCE</name>
<sequence>MQDMLELYVPELVSTSDMERIEDAVDEVRGVDSASADLRTQMVWVRYDNDITSARSIAHAIEGLGYTVSQRPSERRPGG</sequence>
<dbReference type="PROSITE" id="PS50846">
    <property type="entry name" value="HMA_2"/>
    <property type="match status" value="1"/>
</dbReference>
<dbReference type="EMBL" id="CP041186">
    <property type="protein sequence ID" value="QDG52832.1"/>
    <property type="molecule type" value="Genomic_DNA"/>
</dbReference>
<evidence type="ECO:0000313" key="3">
    <source>
        <dbReference type="Proteomes" id="UP000315995"/>
    </source>
</evidence>
<dbReference type="GO" id="GO:0046872">
    <property type="term" value="F:metal ion binding"/>
    <property type="evidence" value="ECO:0007669"/>
    <property type="project" value="InterPro"/>
</dbReference>
<dbReference type="RefSeq" id="WP_141199293.1">
    <property type="nucleotide sequence ID" value="NZ_CP041186.1"/>
</dbReference>
<accession>A0A5B8Y8Q7</accession>
<accession>A0A4Y6PWY6</accession>
<proteinExistence type="predicted"/>
<evidence type="ECO:0000259" key="1">
    <source>
        <dbReference type="PROSITE" id="PS50846"/>
    </source>
</evidence>
<dbReference type="Gene3D" id="3.30.70.100">
    <property type="match status" value="1"/>
</dbReference>
<dbReference type="CDD" id="cd00371">
    <property type="entry name" value="HMA"/>
    <property type="match status" value="1"/>
</dbReference>
<reference evidence="2 3" key="1">
    <citation type="submission" date="2019-06" db="EMBL/GenBank/DDBJ databases">
        <title>Persicimonas caeni gen. nov., sp. nov., a predatory bacterium isolated from solar saltern.</title>
        <authorList>
            <person name="Wang S."/>
        </authorList>
    </citation>
    <scope>NUCLEOTIDE SEQUENCE [LARGE SCALE GENOMIC DNA]</scope>
    <source>
        <strain evidence="2 3">YN101</strain>
    </source>
</reference>
<dbReference type="OrthoDB" id="9813965at2"/>
<organism evidence="2 3">
    <name type="scientific">Persicimonas caeni</name>
    <dbReference type="NCBI Taxonomy" id="2292766"/>
    <lineage>
        <taxon>Bacteria</taxon>
        <taxon>Deltaproteobacteria</taxon>
        <taxon>Bradymonadales</taxon>
        <taxon>Bradymonadaceae</taxon>
        <taxon>Persicimonas</taxon>
    </lineage>
</organism>
<dbReference type="Proteomes" id="UP000315995">
    <property type="component" value="Chromosome"/>
</dbReference>
<dbReference type="SUPFAM" id="SSF55008">
    <property type="entry name" value="HMA, heavy metal-associated domain"/>
    <property type="match status" value="1"/>
</dbReference>